<feature type="transmembrane region" description="Helical" evidence="1">
    <location>
        <begin position="135"/>
        <end position="162"/>
    </location>
</feature>
<organism evidence="2 3">
    <name type="scientific">Candidatus Scatomorpha intestinigallinarum</name>
    <dbReference type="NCBI Taxonomy" id="2840923"/>
    <lineage>
        <taxon>Bacteria</taxon>
        <taxon>Bacillati</taxon>
        <taxon>Bacillota</taxon>
        <taxon>Clostridia</taxon>
        <taxon>Eubacteriales</taxon>
        <taxon>Candidatus Scatomorpha</taxon>
    </lineage>
</organism>
<evidence type="ECO:0000256" key="1">
    <source>
        <dbReference type="SAM" id="Phobius"/>
    </source>
</evidence>
<dbReference type="Proteomes" id="UP000824238">
    <property type="component" value="Unassembled WGS sequence"/>
</dbReference>
<proteinExistence type="predicted"/>
<comment type="caution">
    <text evidence="2">The sequence shown here is derived from an EMBL/GenBank/DDBJ whole genome shotgun (WGS) entry which is preliminary data.</text>
</comment>
<keyword evidence="1" id="KW-0472">Membrane</keyword>
<evidence type="ECO:0000313" key="2">
    <source>
        <dbReference type="EMBL" id="HIR55115.1"/>
    </source>
</evidence>
<reference evidence="2" key="1">
    <citation type="submission" date="2020-10" db="EMBL/GenBank/DDBJ databases">
        <authorList>
            <person name="Gilroy R."/>
        </authorList>
    </citation>
    <scope>NUCLEOTIDE SEQUENCE</scope>
    <source>
        <strain evidence="2">ChiGjej3B3-7149</strain>
    </source>
</reference>
<evidence type="ECO:0000313" key="3">
    <source>
        <dbReference type="Proteomes" id="UP000824238"/>
    </source>
</evidence>
<dbReference type="AlphaFoldDB" id="A0A9D1DLL7"/>
<keyword evidence="1" id="KW-0812">Transmembrane</keyword>
<gene>
    <name evidence="2" type="ORF">IAD36_05940</name>
</gene>
<dbReference type="Pfam" id="PF22564">
    <property type="entry name" value="HAAS"/>
    <property type="match status" value="1"/>
</dbReference>
<accession>A0A9D1DLL7</accession>
<feature type="transmembrane region" description="Helical" evidence="1">
    <location>
        <begin position="209"/>
        <end position="235"/>
    </location>
</feature>
<keyword evidence="1" id="KW-1133">Transmembrane helix</keyword>
<reference evidence="2" key="2">
    <citation type="journal article" date="2021" name="PeerJ">
        <title>Extensive microbial diversity within the chicken gut microbiome revealed by metagenomics and culture.</title>
        <authorList>
            <person name="Gilroy R."/>
            <person name="Ravi A."/>
            <person name="Getino M."/>
            <person name="Pursley I."/>
            <person name="Horton D.L."/>
            <person name="Alikhan N.F."/>
            <person name="Baker D."/>
            <person name="Gharbi K."/>
            <person name="Hall N."/>
            <person name="Watson M."/>
            <person name="Adriaenssens E.M."/>
            <person name="Foster-Nyarko E."/>
            <person name="Jarju S."/>
            <person name="Secka A."/>
            <person name="Antonio M."/>
            <person name="Oren A."/>
            <person name="Chaudhuri R.R."/>
            <person name="La Ragione R."/>
            <person name="Hildebrand F."/>
            <person name="Pallen M.J."/>
        </authorList>
    </citation>
    <scope>NUCLEOTIDE SEQUENCE</scope>
    <source>
        <strain evidence="2">ChiGjej3B3-7149</strain>
    </source>
</reference>
<sequence>MTKNEFLSRLEAELEARRVPEPEDILGEYRRHFEYKLADGYSEEEIAARLGAPEELAAQFEPEREAPRPSRAGSAARSALTWTGLVFADMFVLSFFMLFASWVAVVACAALASGLVSLCLLIPFDMQPYVNLPEMPYWCGAVYALALAALTVLSGVGCSYFARLLAQLWRAYFRFHRNAVAAASGRPVLPSLPAFPQLMPARRRRMRRVLLVSLIAFVLFAAAAYVTSAVSAGALEFWHVWGWFI</sequence>
<dbReference type="EMBL" id="DVHH01000148">
    <property type="protein sequence ID" value="HIR55115.1"/>
    <property type="molecule type" value="Genomic_DNA"/>
</dbReference>
<name>A0A9D1DLL7_9FIRM</name>
<feature type="transmembrane region" description="Helical" evidence="1">
    <location>
        <begin position="90"/>
        <end position="123"/>
    </location>
</feature>
<protein>
    <submittedName>
        <fullName evidence="2">DUF1700 domain-containing protein</fullName>
    </submittedName>
</protein>